<protein>
    <submittedName>
        <fullName evidence="1">Uncharacterized protein</fullName>
    </submittedName>
</protein>
<sequence length="70" mass="7361">ANIGHVSCDPHFSPPSGNDALFEIARATPGHAASIGCLNVCPGRLDALWIRGCTKTAPSPLEKPRNRVAQ</sequence>
<gene>
    <name evidence="1" type="ORF">AVEN_210539_1</name>
</gene>
<name>A0A4Y2VUM9_ARAVE</name>
<keyword evidence="2" id="KW-1185">Reference proteome</keyword>
<evidence type="ECO:0000313" key="2">
    <source>
        <dbReference type="Proteomes" id="UP000499080"/>
    </source>
</evidence>
<reference evidence="1 2" key="1">
    <citation type="journal article" date="2019" name="Sci. Rep.">
        <title>Orb-weaving spider Araneus ventricosus genome elucidates the spidroin gene catalogue.</title>
        <authorList>
            <person name="Kono N."/>
            <person name="Nakamura H."/>
            <person name="Ohtoshi R."/>
            <person name="Moran D.A.P."/>
            <person name="Shinohara A."/>
            <person name="Yoshida Y."/>
            <person name="Fujiwara M."/>
            <person name="Mori M."/>
            <person name="Tomita M."/>
            <person name="Arakawa K."/>
        </authorList>
    </citation>
    <scope>NUCLEOTIDE SEQUENCE [LARGE SCALE GENOMIC DNA]</scope>
</reference>
<accession>A0A4Y2VUM9</accession>
<evidence type="ECO:0000313" key="1">
    <source>
        <dbReference type="EMBL" id="GBO28098.1"/>
    </source>
</evidence>
<comment type="caution">
    <text evidence="1">The sequence shown here is derived from an EMBL/GenBank/DDBJ whole genome shotgun (WGS) entry which is preliminary data.</text>
</comment>
<dbReference type="Proteomes" id="UP000499080">
    <property type="component" value="Unassembled WGS sequence"/>
</dbReference>
<organism evidence="1 2">
    <name type="scientific">Araneus ventricosus</name>
    <name type="common">Orbweaver spider</name>
    <name type="synonym">Epeira ventricosa</name>
    <dbReference type="NCBI Taxonomy" id="182803"/>
    <lineage>
        <taxon>Eukaryota</taxon>
        <taxon>Metazoa</taxon>
        <taxon>Ecdysozoa</taxon>
        <taxon>Arthropoda</taxon>
        <taxon>Chelicerata</taxon>
        <taxon>Arachnida</taxon>
        <taxon>Araneae</taxon>
        <taxon>Araneomorphae</taxon>
        <taxon>Entelegynae</taxon>
        <taxon>Araneoidea</taxon>
        <taxon>Araneidae</taxon>
        <taxon>Araneus</taxon>
    </lineage>
</organism>
<feature type="non-terminal residue" evidence="1">
    <location>
        <position position="1"/>
    </location>
</feature>
<proteinExistence type="predicted"/>
<dbReference type="AlphaFoldDB" id="A0A4Y2VUM9"/>
<dbReference type="EMBL" id="BGPR01051112">
    <property type="protein sequence ID" value="GBO28098.1"/>
    <property type="molecule type" value="Genomic_DNA"/>
</dbReference>